<sequence length="391" mass="44024">MSTTPNNSASINDLLASLGIQDEWSFVVSDQWVVTIQSLAVVSLISSLGVLAFMSYILLRHRKYLERLSLRISAYVAIADILNSVAQVLMLQNDYMVRQSPSTLRFILWLAMFSTLAFVFFTLSISIQLHLSTLTRVRIGTYMWMEKFYVPGSIVLAAVLPGIAVSMMEGMFWIPYMHSFNWPTEGWKRKLVLWMCNYMWIILTIVYCTVVAALLSVRIWVMWRNSEVIEAPRMPEKWDWSRLTDSARPSADTVSPGSLMASESDGCTVVSQRVSFERQQSSTQGSMAGGRGYLMTVMRADKQTGQAMAVRSYVDKKRFLRSIQRLACYPLVPVITQLGTVAMNMVDTPTKSLYIYGTTMATTSGLLNLVVFLLNPALPDIWKDAALGQTL</sequence>
<comment type="caution">
    <text evidence="2">The sequence shown here is derived from an EMBL/GenBank/DDBJ whole genome shotgun (WGS) entry which is preliminary data.</text>
</comment>
<dbReference type="AlphaFoldDB" id="A0A9W8G3S1"/>
<protein>
    <submittedName>
        <fullName evidence="2">Uncharacterized protein</fullName>
    </submittedName>
</protein>
<dbReference type="EMBL" id="JANBTW010000084">
    <property type="protein sequence ID" value="KAJ2672382.1"/>
    <property type="molecule type" value="Genomic_DNA"/>
</dbReference>
<evidence type="ECO:0000313" key="2">
    <source>
        <dbReference type="EMBL" id="KAJ2672382.1"/>
    </source>
</evidence>
<evidence type="ECO:0000313" key="3">
    <source>
        <dbReference type="Proteomes" id="UP001151518"/>
    </source>
</evidence>
<feature type="transmembrane region" description="Helical" evidence="1">
    <location>
        <begin position="32"/>
        <end position="59"/>
    </location>
</feature>
<keyword evidence="1" id="KW-0812">Transmembrane</keyword>
<feature type="transmembrane region" description="Helical" evidence="1">
    <location>
        <begin position="192"/>
        <end position="215"/>
    </location>
</feature>
<feature type="transmembrane region" description="Helical" evidence="1">
    <location>
        <begin position="68"/>
        <end position="86"/>
    </location>
</feature>
<proteinExistence type="predicted"/>
<dbReference type="OrthoDB" id="3251871at2759"/>
<keyword evidence="1" id="KW-0472">Membrane</keyword>
<feature type="transmembrane region" description="Helical" evidence="1">
    <location>
        <begin position="148"/>
        <end position="172"/>
    </location>
</feature>
<organism evidence="2 3">
    <name type="scientific">Coemansia spiralis</name>
    <dbReference type="NCBI Taxonomy" id="417178"/>
    <lineage>
        <taxon>Eukaryota</taxon>
        <taxon>Fungi</taxon>
        <taxon>Fungi incertae sedis</taxon>
        <taxon>Zoopagomycota</taxon>
        <taxon>Kickxellomycotina</taxon>
        <taxon>Kickxellomycetes</taxon>
        <taxon>Kickxellales</taxon>
        <taxon>Kickxellaceae</taxon>
        <taxon>Coemansia</taxon>
    </lineage>
</organism>
<feature type="transmembrane region" description="Helical" evidence="1">
    <location>
        <begin position="106"/>
        <end position="127"/>
    </location>
</feature>
<gene>
    <name evidence="2" type="ORF">GGI25_005144</name>
</gene>
<reference evidence="2" key="1">
    <citation type="submission" date="2022-07" db="EMBL/GenBank/DDBJ databases">
        <title>Phylogenomic reconstructions and comparative analyses of Kickxellomycotina fungi.</title>
        <authorList>
            <person name="Reynolds N.K."/>
            <person name="Stajich J.E."/>
            <person name="Barry K."/>
            <person name="Grigoriev I.V."/>
            <person name="Crous P."/>
            <person name="Smith M.E."/>
        </authorList>
    </citation>
    <scope>NUCLEOTIDE SEQUENCE</scope>
    <source>
        <strain evidence="2">NRRL 3115</strain>
    </source>
</reference>
<name>A0A9W8G3S1_9FUNG</name>
<dbReference type="Proteomes" id="UP001151518">
    <property type="component" value="Unassembled WGS sequence"/>
</dbReference>
<accession>A0A9W8G3S1</accession>
<keyword evidence="1" id="KW-1133">Transmembrane helix</keyword>
<evidence type="ECO:0000256" key="1">
    <source>
        <dbReference type="SAM" id="Phobius"/>
    </source>
</evidence>
<feature type="transmembrane region" description="Helical" evidence="1">
    <location>
        <begin position="352"/>
        <end position="374"/>
    </location>
</feature>